<dbReference type="EMBL" id="JAIZAY010000001">
    <property type="protein sequence ID" value="KAJ8049218.1"/>
    <property type="molecule type" value="Genomic_DNA"/>
</dbReference>
<reference evidence="1" key="1">
    <citation type="submission" date="2021-10" db="EMBL/GenBank/DDBJ databases">
        <title>Tropical sea cucumber genome reveals ecological adaptation and Cuvierian tubules defense mechanism.</title>
        <authorList>
            <person name="Chen T."/>
        </authorList>
    </citation>
    <scope>NUCLEOTIDE SEQUENCE</scope>
    <source>
        <strain evidence="1">Nanhai2018</strain>
        <tissue evidence="1">Muscle</tissue>
    </source>
</reference>
<organism evidence="1 2">
    <name type="scientific">Holothuria leucospilota</name>
    <name type="common">Black long sea cucumber</name>
    <name type="synonym">Mertensiothuria leucospilota</name>
    <dbReference type="NCBI Taxonomy" id="206669"/>
    <lineage>
        <taxon>Eukaryota</taxon>
        <taxon>Metazoa</taxon>
        <taxon>Echinodermata</taxon>
        <taxon>Eleutherozoa</taxon>
        <taxon>Echinozoa</taxon>
        <taxon>Holothuroidea</taxon>
        <taxon>Aspidochirotacea</taxon>
        <taxon>Aspidochirotida</taxon>
        <taxon>Holothuriidae</taxon>
        <taxon>Holothuria</taxon>
    </lineage>
</organism>
<evidence type="ECO:0000313" key="2">
    <source>
        <dbReference type="Proteomes" id="UP001152320"/>
    </source>
</evidence>
<dbReference type="AlphaFoldDB" id="A0A9Q1CPW5"/>
<comment type="caution">
    <text evidence="1">The sequence shown here is derived from an EMBL/GenBank/DDBJ whole genome shotgun (WGS) entry which is preliminary data.</text>
</comment>
<evidence type="ECO:0000313" key="1">
    <source>
        <dbReference type="EMBL" id="KAJ8049218.1"/>
    </source>
</evidence>
<dbReference type="Proteomes" id="UP001152320">
    <property type="component" value="Chromosome 1"/>
</dbReference>
<dbReference type="OrthoDB" id="9976404at2759"/>
<sequence length="123" mass="14100">MAIGYLPAPLVGLNFRNIIARASTQKLIVRHLELQEFIQYLHENYISREATFPVPLWNVFRRDNDTRANNHVEGLYFIEKTLTLKKVYFVATTEDSDAVQNVGFSTEECTMASIAVNFEADNN</sequence>
<gene>
    <name evidence="1" type="ORF">HOLleu_01856</name>
</gene>
<accession>A0A9Q1CPW5</accession>
<keyword evidence="2" id="KW-1185">Reference proteome</keyword>
<proteinExistence type="predicted"/>
<protein>
    <submittedName>
        <fullName evidence="1">Uncharacterized protein</fullName>
    </submittedName>
</protein>
<name>A0A9Q1CPW5_HOLLE</name>